<dbReference type="EMBL" id="JAWZYT010002722">
    <property type="protein sequence ID" value="KAK4302490.1"/>
    <property type="molecule type" value="Genomic_DNA"/>
</dbReference>
<feature type="compositionally biased region" description="Polar residues" evidence="1">
    <location>
        <begin position="539"/>
        <end position="551"/>
    </location>
</feature>
<dbReference type="GO" id="GO:0000172">
    <property type="term" value="C:ribonuclease MRP complex"/>
    <property type="evidence" value="ECO:0007669"/>
    <property type="project" value="InterPro"/>
</dbReference>
<name>A0AAE1P5J7_9EUCA</name>
<dbReference type="GO" id="GO:0005655">
    <property type="term" value="C:nucleolar ribonuclease P complex"/>
    <property type="evidence" value="ECO:0007669"/>
    <property type="project" value="InterPro"/>
</dbReference>
<evidence type="ECO:0000313" key="3">
    <source>
        <dbReference type="Proteomes" id="UP001292094"/>
    </source>
</evidence>
<accession>A0AAE1P5J7</accession>
<feature type="compositionally biased region" description="Basic and acidic residues" evidence="1">
    <location>
        <begin position="237"/>
        <end position="271"/>
    </location>
</feature>
<feature type="compositionally biased region" description="Basic and acidic residues" evidence="1">
    <location>
        <begin position="575"/>
        <end position="584"/>
    </location>
</feature>
<dbReference type="GO" id="GO:0001650">
    <property type="term" value="C:fibrillar center"/>
    <property type="evidence" value="ECO:0007669"/>
    <property type="project" value="TreeGrafter"/>
</dbReference>
<dbReference type="InterPro" id="IPR042848">
    <property type="entry name" value="Rpp38"/>
</dbReference>
<sequence>MATHESKNEFKPVKILTTKQQKKSMRGASKAKKAGIKTALENPLALEWPTITPEHLDQITHLLTESCKGLGITITKPPWSEVRKHKPGKERKEFLRQYKENLLEAQQRDPDTLERDQAAADARTHLILGFNATMRALEADAIAGILVKSNASPPFVVKAFLPGCGNKCIPLVPITDMDTLLKANDSLALQHRCMVMGLRPTVTHTDNRFNALYVKMCEALIIEEGEEEEEKEGGEEEKEKKGGEEEKEKKGGEEEKEKKGGEEEEEKKGGEEDNGDDKENEVRQRQDKVTPNVQGKNDKENTPNIENKSEEITPRHLRKRVKERKILSAEEIQSFLLKRTHPNRRAFIPERQEGTNEETGWSRELGEKSEFGSEFISLAASEMKFDPKVPKFTYRVSNKGNPNVPKSTHTYSDKGNPNVPKSSHTDSDKGNPNVPKSTHTDSDKGNPNVPKSTHADSDKGNPNVPKSTHTDSDKGNPNVPKSTHRDSDKGNANVPKSTHRDSDKGNPNVPKSTHTDSDKGNPNVPKSTHTDSDKGNPNVPKSTQMNSSNRINEGDFDFCSMFVIDEEGDNEKDNDDGIMKRGNNDDNDGIIKKKGNNNERADDNEMKIYDVNLYEERNINLLYYKDEEEKKILQ</sequence>
<keyword evidence="3" id="KW-1185">Reference proteome</keyword>
<gene>
    <name evidence="2" type="ORF">Pmani_025429</name>
</gene>
<dbReference type="GO" id="GO:0001682">
    <property type="term" value="P:tRNA 5'-leader removal"/>
    <property type="evidence" value="ECO:0007669"/>
    <property type="project" value="InterPro"/>
</dbReference>
<dbReference type="GO" id="GO:0004526">
    <property type="term" value="F:ribonuclease P activity"/>
    <property type="evidence" value="ECO:0007669"/>
    <property type="project" value="TreeGrafter"/>
</dbReference>
<comment type="caution">
    <text evidence="2">The sequence shown here is derived from an EMBL/GenBank/DDBJ whole genome shotgun (WGS) entry which is preliminary data.</text>
</comment>
<protein>
    <submittedName>
        <fullName evidence="2">Uncharacterized protein</fullName>
    </submittedName>
</protein>
<feature type="compositionally biased region" description="Polar residues" evidence="1">
    <location>
        <begin position="395"/>
        <end position="422"/>
    </location>
</feature>
<dbReference type="PANTHER" id="PTHR46948:SF1">
    <property type="entry name" value="RIBONUCLEASE P PROTEIN SUBUNIT P38"/>
    <property type="match status" value="1"/>
</dbReference>
<proteinExistence type="predicted"/>
<organism evidence="2 3">
    <name type="scientific">Petrolisthes manimaculis</name>
    <dbReference type="NCBI Taxonomy" id="1843537"/>
    <lineage>
        <taxon>Eukaryota</taxon>
        <taxon>Metazoa</taxon>
        <taxon>Ecdysozoa</taxon>
        <taxon>Arthropoda</taxon>
        <taxon>Crustacea</taxon>
        <taxon>Multicrustacea</taxon>
        <taxon>Malacostraca</taxon>
        <taxon>Eumalacostraca</taxon>
        <taxon>Eucarida</taxon>
        <taxon>Decapoda</taxon>
        <taxon>Pleocyemata</taxon>
        <taxon>Anomura</taxon>
        <taxon>Galatheoidea</taxon>
        <taxon>Porcellanidae</taxon>
        <taxon>Petrolisthes</taxon>
    </lineage>
</organism>
<feature type="compositionally biased region" description="Acidic residues" evidence="1">
    <location>
        <begin position="225"/>
        <end position="236"/>
    </location>
</feature>
<feature type="compositionally biased region" description="Basic and acidic residues" evidence="1">
    <location>
        <begin position="347"/>
        <end position="368"/>
    </location>
</feature>
<reference evidence="2" key="1">
    <citation type="submission" date="2023-11" db="EMBL/GenBank/DDBJ databases">
        <title>Genome assemblies of two species of porcelain crab, Petrolisthes cinctipes and Petrolisthes manimaculis (Anomura: Porcellanidae).</title>
        <authorList>
            <person name="Angst P."/>
        </authorList>
    </citation>
    <scope>NUCLEOTIDE SEQUENCE</scope>
    <source>
        <strain evidence="2">PB745_02</strain>
        <tissue evidence="2">Gill</tissue>
    </source>
</reference>
<dbReference type="Proteomes" id="UP001292094">
    <property type="component" value="Unassembled WGS sequence"/>
</dbReference>
<evidence type="ECO:0000256" key="1">
    <source>
        <dbReference type="SAM" id="MobiDB-lite"/>
    </source>
</evidence>
<feature type="region of interest" description="Disordered" evidence="1">
    <location>
        <begin position="339"/>
        <end position="368"/>
    </location>
</feature>
<evidence type="ECO:0000313" key="2">
    <source>
        <dbReference type="EMBL" id="KAK4302490.1"/>
    </source>
</evidence>
<feature type="region of interest" description="Disordered" evidence="1">
    <location>
        <begin position="383"/>
        <end position="553"/>
    </location>
</feature>
<feature type="compositionally biased region" description="Basic and acidic residues" evidence="1">
    <location>
        <begin position="296"/>
        <end position="314"/>
    </location>
</feature>
<feature type="region of interest" description="Disordered" evidence="1">
    <location>
        <begin position="225"/>
        <end position="321"/>
    </location>
</feature>
<dbReference type="GO" id="GO:0033204">
    <property type="term" value="F:ribonuclease P RNA binding"/>
    <property type="evidence" value="ECO:0007669"/>
    <property type="project" value="TreeGrafter"/>
</dbReference>
<dbReference type="PANTHER" id="PTHR46948">
    <property type="entry name" value="RIBONUCLEASE P PROTEIN SUBUNIT P38"/>
    <property type="match status" value="1"/>
</dbReference>
<dbReference type="AlphaFoldDB" id="A0AAE1P5J7"/>
<feature type="region of interest" description="Disordered" evidence="1">
    <location>
        <begin position="567"/>
        <end position="602"/>
    </location>
</feature>